<sequence>MPQRIDTTQTRRILGACDWSRKHGKVIPYTHIFEHNGISKSAGFRLLRRENGGQSRKPHYVLKKCPGGNSNKTNGTRKELTEEDVDQLIDYLKYGGFNARTLNYKQLVEAAGLDVNVSPRTVQAKLAKRGFKRYPATEVDELPEEEKKKRGMKV</sequence>
<keyword evidence="3" id="KW-1185">Reference proteome</keyword>
<feature type="region of interest" description="Disordered" evidence="1">
    <location>
        <begin position="53"/>
        <end position="78"/>
    </location>
</feature>
<reference evidence="2 3" key="1">
    <citation type="journal article" date="2024" name="IMA Fungus">
        <title>IMA Genome - F19 : A genome assembly and annotation guide to empower mycologists, including annotated draft genome sequences of Ceratocystis pirilliformis, Diaporthe australafricana, Fusarium ophioides, Paecilomyces lecythidis, and Sporothrix stenoceras.</title>
        <authorList>
            <person name="Aylward J."/>
            <person name="Wilson A.M."/>
            <person name="Visagie C.M."/>
            <person name="Spraker J."/>
            <person name="Barnes I."/>
            <person name="Buitendag C."/>
            <person name="Ceriani C."/>
            <person name="Del Mar Angel L."/>
            <person name="du Plessis D."/>
            <person name="Fuchs T."/>
            <person name="Gasser K."/>
            <person name="Kramer D."/>
            <person name="Li W."/>
            <person name="Munsamy K."/>
            <person name="Piso A."/>
            <person name="Price J.L."/>
            <person name="Sonnekus B."/>
            <person name="Thomas C."/>
            <person name="van der Nest A."/>
            <person name="van Dijk A."/>
            <person name="van Heerden A."/>
            <person name="van Vuuren N."/>
            <person name="Yilmaz N."/>
            <person name="Duong T.A."/>
            <person name="van der Merwe N.A."/>
            <person name="Wingfield M.J."/>
            <person name="Wingfield B.D."/>
        </authorList>
    </citation>
    <scope>NUCLEOTIDE SEQUENCE [LARGE SCALE GENOMIC DNA]</scope>
    <source>
        <strain evidence="2 3">CMW 5346</strain>
    </source>
</reference>
<evidence type="ECO:0000256" key="1">
    <source>
        <dbReference type="SAM" id="MobiDB-lite"/>
    </source>
</evidence>
<organism evidence="2 3">
    <name type="scientific">Sporothrix stenoceras</name>
    <dbReference type="NCBI Taxonomy" id="5173"/>
    <lineage>
        <taxon>Eukaryota</taxon>
        <taxon>Fungi</taxon>
        <taxon>Dikarya</taxon>
        <taxon>Ascomycota</taxon>
        <taxon>Pezizomycotina</taxon>
        <taxon>Sordariomycetes</taxon>
        <taxon>Sordariomycetidae</taxon>
        <taxon>Ophiostomatales</taxon>
        <taxon>Ophiostomataceae</taxon>
        <taxon>Sporothrix</taxon>
    </lineage>
</organism>
<evidence type="ECO:0000313" key="2">
    <source>
        <dbReference type="EMBL" id="KAL1893312.1"/>
    </source>
</evidence>
<accession>A0ABR3YZ56</accession>
<gene>
    <name evidence="2" type="ORF">Sste5346_006489</name>
</gene>
<protein>
    <submittedName>
        <fullName evidence="2">Uncharacterized protein</fullName>
    </submittedName>
</protein>
<name>A0ABR3YZ56_9PEZI</name>
<dbReference type="EMBL" id="JAWCUI010000038">
    <property type="protein sequence ID" value="KAL1893312.1"/>
    <property type="molecule type" value="Genomic_DNA"/>
</dbReference>
<proteinExistence type="predicted"/>
<comment type="caution">
    <text evidence="2">The sequence shown here is derived from an EMBL/GenBank/DDBJ whole genome shotgun (WGS) entry which is preliminary data.</text>
</comment>
<evidence type="ECO:0000313" key="3">
    <source>
        <dbReference type="Proteomes" id="UP001583186"/>
    </source>
</evidence>
<dbReference type="Proteomes" id="UP001583186">
    <property type="component" value="Unassembled WGS sequence"/>
</dbReference>